<sequence>MADETPDEPFIFDPTDPECFSKMREHITKIHDKDQRERMRHEAVGFIVDSWVEELNLPDTCILYYLLLRFNPSAGAPACSDGGVSSHMLDLQHTWSMVMGSLNHKLKTLGINAEHGPEQILEVILREG</sequence>
<name>A0A1B3B0R8_9CAUD</name>
<dbReference type="EMBL" id="KX557281">
    <property type="protein sequence ID" value="AOE44566.1"/>
    <property type="molecule type" value="Genomic_DNA"/>
</dbReference>
<protein>
    <submittedName>
        <fullName evidence="1">Uncharacterized protein</fullName>
    </submittedName>
</protein>
<accession>A0A1B3B0R8</accession>
<organism evidence="1 2">
    <name type="scientific">Gordonia phage Jumbo</name>
    <dbReference type="NCBI Taxonomy" id="1887650"/>
    <lineage>
        <taxon>Viruses</taxon>
        <taxon>Duplodnaviria</taxon>
        <taxon>Heunggongvirae</taxon>
        <taxon>Uroviricota</taxon>
        <taxon>Caudoviricetes</taxon>
        <taxon>Gorjumvirus</taxon>
        <taxon>Gorjumvirus jumbo</taxon>
    </lineage>
</organism>
<evidence type="ECO:0000313" key="2">
    <source>
        <dbReference type="Proteomes" id="UP000203357"/>
    </source>
</evidence>
<evidence type="ECO:0000313" key="1">
    <source>
        <dbReference type="EMBL" id="AOE44566.1"/>
    </source>
</evidence>
<dbReference type="RefSeq" id="YP_009291023.1">
    <property type="nucleotide sequence ID" value="NC_031109.1"/>
</dbReference>
<dbReference type="KEGG" id="vg:29067948"/>
<dbReference type="GeneID" id="29067948"/>
<dbReference type="OrthoDB" id="41042at10239"/>
<keyword evidence="2" id="KW-1185">Reference proteome</keyword>
<reference evidence="2" key="1">
    <citation type="submission" date="2016-07" db="EMBL/GenBank/DDBJ databases">
        <authorList>
            <person name="Florea S."/>
            <person name="Webb J.S."/>
            <person name="Jaromczyk J."/>
            <person name="Schardl C.L."/>
        </authorList>
    </citation>
    <scope>NUCLEOTIDE SEQUENCE [LARGE SCALE GENOMIC DNA]</scope>
</reference>
<gene>
    <name evidence="1" type="primary">58</name>
    <name evidence="1" type="ORF">SEA_JUMBO_58</name>
</gene>
<dbReference type="Proteomes" id="UP000203357">
    <property type="component" value="Segment"/>
</dbReference>
<proteinExistence type="predicted"/>